<dbReference type="Gene3D" id="3.40.720.10">
    <property type="entry name" value="Alkaline Phosphatase, subunit A"/>
    <property type="match status" value="1"/>
</dbReference>
<dbReference type="RefSeq" id="WP_079688755.1">
    <property type="nucleotide sequence ID" value="NZ_FUZU01000003.1"/>
</dbReference>
<feature type="active site" evidence="6">
    <location>
        <position position="330"/>
    </location>
</feature>
<evidence type="ECO:0000313" key="12">
    <source>
        <dbReference type="Proteomes" id="UP000190961"/>
    </source>
</evidence>
<evidence type="ECO:0000313" key="11">
    <source>
        <dbReference type="EMBL" id="SKC82531.1"/>
    </source>
</evidence>
<evidence type="ECO:0000256" key="5">
    <source>
        <dbReference type="ARBA" id="ARBA00023136"/>
    </source>
</evidence>
<dbReference type="GO" id="GO:0046872">
    <property type="term" value="F:metal ion binding"/>
    <property type="evidence" value="ECO:0007669"/>
    <property type="project" value="UniProtKB-KW"/>
</dbReference>
<organism evidence="11 12">
    <name type="scientific">Ohtaekwangia koreensis</name>
    <dbReference type="NCBI Taxonomy" id="688867"/>
    <lineage>
        <taxon>Bacteria</taxon>
        <taxon>Pseudomonadati</taxon>
        <taxon>Bacteroidota</taxon>
        <taxon>Cytophagia</taxon>
        <taxon>Cytophagales</taxon>
        <taxon>Fulvivirgaceae</taxon>
        <taxon>Ohtaekwangia</taxon>
    </lineage>
</organism>
<reference evidence="11 12" key="1">
    <citation type="submission" date="2017-02" db="EMBL/GenBank/DDBJ databases">
        <authorList>
            <person name="Peterson S.W."/>
        </authorList>
    </citation>
    <scope>NUCLEOTIDE SEQUENCE [LARGE SCALE GENOMIC DNA]</scope>
    <source>
        <strain evidence="11 12">DSM 25262</strain>
    </source>
</reference>
<dbReference type="GO" id="GO:0005886">
    <property type="term" value="C:plasma membrane"/>
    <property type="evidence" value="ECO:0007669"/>
    <property type="project" value="UniProtKB-SubCell"/>
</dbReference>
<dbReference type="OrthoDB" id="9777768at2"/>
<dbReference type="STRING" id="688867.SAMN05660236_4209"/>
<dbReference type="Gene3D" id="3.30.1120.80">
    <property type="match status" value="1"/>
</dbReference>
<dbReference type="InterPro" id="IPR012160">
    <property type="entry name" value="LtaS-like"/>
</dbReference>
<dbReference type="InterPro" id="IPR050448">
    <property type="entry name" value="OpgB/LTA_synthase_biosynth"/>
</dbReference>
<dbReference type="InterPro" id="IPR017850">
    <property type="entry name" value="Alkaline_phosphatase_core_sf"/>
</dbReference>
<feature type="transmembrane region" description="Helical" evidence="9">
    <location>
        <begin position="96"/>
        <end position="116"/>
    </location>
</feature>
<evidence type="ECO:0000259" key="10">
    <source>
        <dbReference type="Pfam" id="PF00884"/>
    </source>
</evidence>
<dbReference type="CDD" id="cd16015">
    <property type="entry name" value="LTA_synthase"/>
    <property type="match status" value="1"/>
</dbReference>
<keyword evidence="3 9" id="KW-0812">Transmembrane</keyword>
<evidence type="ECO:0000256" key="6">
    <source>
        <dbReference type="PIRSR" id="PIRSR005091-1"/>
    </source>
</evidence>
<feature type="transmembrane region" description="Helical" evidence="9">
    <location>
        <begin position="59"/>
        <end position="84"/>
    </location>
</feature>
<keyword evidence="4 9" id="KW-1133">Transmembrane helix</keyword>
<evidence type="ECO:0000256" key="2">
    <source>
        <dbReference type="ARBA" id="ARBA00022475"/>
    </source>
</evidence>
<evidence type="ECO:0000256" key="4">
    <source>
        <dbReference type="ARBA" id="ARBA00022989"/>
    </source>
</evidence>
<evidence type="ECO:0000256" key="9">
    <source>
        <dbReference type="SAM" id="Phobius"/>
    </source>
</evidence>
<evidence type="ECO:0000256" key="1">
    <source>
        <dbReference type="ARBA" id="ARBA00004651"/>
    </source>
</evidence>
<feature type="binding site" evidence="7">
    <location>
        <position position="445"/>
    </location>
    <ligand>
        <name>substrate</name>
    </ligand>
</feature>
<dbReference type="PANTHER" id="PTHR47371:SF3">
    <property type="entry name" value="PHOSPHOGLYCEROL TRANSFERASE I"/>
    <property type="match status" value="1"/>
</dbReference>
<dbReference type="SUPFAM" id="SSF53649">
    <property type="entry name" value="Alkaline phosphatase-like"/>
    <property type="match status" value="1"/>
</dbReference>
<proteinExistence type="predicted"/>
<dbReference type="EMBL" id="FUZU01000003">
    <property type="protein sequence ID" value="SKC82531.1"/>
    <property type="molecule type" value="Genomic_DNA"/>
</dbReference>
<keyword evidence="2" id="KW-1003">Cell membrane</keyword>
<dbReference type="InterPro" id="IPR000917">
    <property type="entry name" value="Sulfatase_N"/>
</dbReference>
<dbReference type="GO" id="GO:0016740">
    <property type="term" value="F:transferase activity"/>
    <property type="evidence" value="ECO:0007669"/>
    <property type="project" value="UniProtKB-KW"/>
</dbReference>
<dbReference type="PIRSF" id="PIRSF005091">
    <property type="entry name" value="Mmb_sulf_HI1246"/>
    <property type="match status" value="1"/>
</dbReference>
<keyword evidence="5 9" id="KW-0472">Membrane</keyword>
<keyword evidence="7" id="KW-0464">Manganese</keyword>
<sequence>MRNLFQGLKLQGNIYVVLVLRLLLAMALYTLCRIGFYFFNQSYFSGLDFGDFLRLFLGGLRFDLTAILYTNSLIILLTILPLQIRFHRVYQQALKWLFFVFNGIALATNVSDFIYFRFTGRRTTADVFKQFENEGNLGGLWLRFIWDYWYAVLFLIALIVVMVWLYNKIKVQGPMLKNKIVFYSTGVLMMLPIIYLVIGGMRGGFRHSTRPITLSNAGEYVKDSKEISLVLNTPFALLRTMGKTKIQKLDYFKEEQLGTIYTPIHIPVDTVAFRPDNVVVIILESFSKEFFGAFNKEKENGTYKGYTPFLDSLIQHSLTFNYSFANGRKSIDGLPSVLSSIPSLGVPYFLSPYAGNKINSLASLLKPKGYHTSFFHGAPNGSMGFQAFMNLAGVDHYYGMTEYANNDDSDGMWGIWDDKFFNFYADQLNGFPQPFMSSIFSVSSHHPFKVPEEYEGKFKGGPLVIHKCIEYTDYSLKKFFAKASTMPWFKNTLFVITADHTSSEIEFPESRTAWGFYSVPVIFYKPDHSLADSSDQLIQQIDIMPSILGNLHFNSPYVAFGRDIFRETIKPLAFNYKDNVYQLFEGDYLLQFDGIKTVALYNFKTDKLLEHNLIDTQRDILGPMENTMKAVLQQYNNRLVEDRFTIKDVTPQ</sequence>
<dbReference type="Pfam" id="PF00884">
    <property type="entry name" value="Sulfatase"/>
    <property type="match status" value="1"/>
</dbReference>
<accession>A0A1T5M2P5</accession>
<comment type="subcellular location">
    <subcellularLocation>
        <location evidence="1">Cell membrane</location>
        <topology evidence="1">Multi-pass membrane protein</topology>
    </subcellularLocation>
</comment>
<name>A0A1T5M2P5_9BACT</name>
<keyword evidence="7" id="KW-0479">Metal-binding</keyword>
<keyword evidence="11" id="KW-0808">Transferase</keyword>
<feature type="binding site" evidence="8">
    <location>
        <position position="500"/>
    </location>
    <ligand>
        <name>Mn(2+)</name>
        <dbReference type="ChEBI" id="CHEBI:29035"/>
    </ligand>
</feature>
<protein>
    <submittedName>
        <fullName evidence="11">Phosphoglycerol transferase MdoB</fullName>
    </submittedName>
</protein>
<feature type="binding site" evidence="8">
    <location>
        <position position="284"/>
    </location>
    <ligand>
        <name>Mn(2+)</name>
        <dbReference type="ChEBI" id="CHEBI:29035"/>
    </ligand>
</feature>
<dbReference type="Proteomes" id="UP000190961">
    <property type="component" value="Unassembled WGS sequence"/>
</dbReference>
<feature type="transmembrane region" description="Helical" evidence="9">
    <location>
        <begin position="180"/>
        <end position="201"/>
    </location>
</feature>
<evidence type="ECO:0000256" key="7">
    <source>
        <dbReference type="PIRSR" id="PIRSR005091-2"/>
    </source>
</evidence>
<feature type="transmembrane region" description="Helical" evidence="9">
    <location>
        <begin position="148"/>
        <end position="168"/>
    </location>
</feature>
<dbReference type="PANTHER" id="PTHR47371">
    <property type="entry name" value="LIPOTEICHOIC ACID SYNTHASE"/>
    <property type="match status" value="1"/>
</dbReference>
<feature type="transmembrane region" description="Helical" evidence="9">
    <location>
        <begin position="12"/>
        <end position="39"/>
    </location>
</feature>
<feature type="domain" description="Sulfatase N-terminal" evidence="10">
    <location>
        <begin position="277"/>
        <end position="549"/>
    </location>
</feature>
<keyword evidence="12" id="KW-1185">Reference proteome</keyword>
<evidence type="ECO:0000256" key="8">
    <source>
        <dbReference type="PIRSR" id="PIRSR005091-3"/>
    </source>
</evidence>
<evidence type="ECO:0000256" key="3">
    <source>
        <dbReference type="ARBA" id="ARBA00022692"/>
    </source>
</evidence>
<feature type="binding site" evidence="8">
    <location>
        <position position="499"/>
    </location>
    <ligand>
        <name>Mn(2+)</name>
        <dbReference type="ChEBI" id="CHEBI:29035"/>
    </ligand>
</feature>
<gene>
    <name evidence="11" type="ORF">SAMN05660236_4209</name>
</gene>
<dbReference type="AlphaFoldDB" id="A0A1T5M2P5"/>